<dbReference type="PANTHER" id="PTHR42887:SF2">
    <property type="entry name" value="OS12G0638800 PROTEIN"/>
    <property type="match status" value="1"/>
</dbReference>
<dbReference type="SUPFAM" id="SSF160996">
    <property type="entry name" value="HI0933 insert domain-like"/>
    <property type="match status" value="1"/>
</dbReference>
<dbReference type="SUPFAM" id="SSF51905">
    <property type="entry name" value="FAD/NAD(P)-binding domain"/>
    <property type="match status" value="1"/>
</dbReference>
<dbReference type="InterPro" id="IPR004792">
    <property type="entry name" value="BaiN-like"/>
</dbReference>
<feature type="domain" description="RsdA/BaiN/AoA(So)-like insert" evidence="5">
    <location>
        <begin position="185"/>
        <end position="346"/>
    </location>
</feature>
<dbReference type="PANTHER" id="PTHR42887">
    <property type="entry name" value="OS12G0638800 PROTEIN"/>
    <property type="match status" value="1"/>
</dbReference>
<keyword evidence="2" id="KW-0285">Flavoprotein</keyword>
<evidence type="ECO:0000313" key="7">
    <source>
        <dbReference type="Proteomes" id="UP001276854"/>
    </source>
</evidence>
<dbReference type="Gene3D" id="1.10.8.260">
    <property type="entry name" value="HI0933 insert domain-like"/>
    <property type="match status" value="1"/>
</dbReference>
<sequence>MKQQIIIIGAGASGLAAGIFAAREGASVTIMEHTARPGKKLLSTGNGKCNITNLQLPSGAYRGNQPDFAYPALNAFTVTQTMEFFRELGIVLTDRNGYVYPNTGQAATVLEAMLFELERLGVRIITDCHVEAIKKDLTVITENGKQKGDRIILAAGSMAAPKTGSDGSGYVLAERLGHHIVKPLPALVQLRCREKWYKQAAGVRTDALVTLKIDGKEVTSDRGELQITDYGISGIPVFQISRYAARALDEGQSVLAQLDFLPELPFTELETLLFERSKRFGYRPADGILHGVINSKLVKILLEEAGINRAVRVKDIKAHEIKNLTRCMKDLKTVIISTNAFDQAQVCSGGVDTREVDPVTMESRLIKGLYFSGEILDVDGICGGYNLQWAWSSGIIAGIHAGRGLS</sequence>
<protein>
    <submittedName>
        <fullName evidence="6">NAD(P)/FAD-dependent oxidoreductase</fullName>
    </submittedName>
</protein>
<dbReference type="InterPro" id="IPR023166">
    <property type="entry name" value="BaiN-like_dom_sf"/>
</dbReference>
<gene>
    <name evidence="6" type="ORF">RZO55_18435</name>
</gene>
<dbReference type="Pfam" id="PF22780">
    <property type="entry name" value="HI0933_like_1st"/>
    <property type="match status" value="1"/>
</dbReference>
<evidence type="ECO:0000256" key="3">
    <source>
        <dbReference type="ARBA" id="ARBA00022827"/>
    </source>
</evidence>
<evidence type="ECO:0000256" key="1">
    <source>
        <dbReference type="ARBA" id="ARBA00001974"/>
    </source>
</evidence>
<dbReference type="PRINTS" id="PR00368">
    <property type="entry name" value="FADPNR"/>
</dbReference>
<dbReference type="RefSeq" id="WP_318065741.1">
    <property type="nucleotide sequence ID" value="NZ_JAWONS010000278.1"/>
</dbReference>
<evidence type="ECO:0000256" key="2">
    <source>
        <dbReference type="ARBA" id="ARBA00022630"/>
    </source>
</evidence>
<name>A0ABU4GPJ9_9CLOT</name>
<dbReference type="InterPro" id="IPR055178">
    <property type="entry name" value="RsdA/BaiN/AoA(So)-like_dom"/>
</dbReference>
<keyword evidence="3" id="KW-0274">FAD</keyword>
<dbReference type="Gene3D" id="3.50.50.60">
    <property type="entry name" value="FAD/NAD(P)-binding domain"/>
    <property type="match status" value="1"/>
</dbReference>
<evidence type="ECO:0000259" key="5">
    <source>
        <dbReference type="Pfam" id="PF22780"/>
    </source>
</evidence>
<dbReference type="Proteomes" id="UP001276854">
    <property type="component" value="Unassembled WGS sequence"/>
</dbReference>
<dbReference type="InterPro" id="IPR036188">
    <property type="entry name" value="FAD/NAD-bd_sf"/>
</dbReference>
<reference evidence="6 7" key="1">
    <citation type="submission" date="2023-10" db="EMBL/GenBank/DDBJ databases">
        <title>A novel Glycoside Hydrolase 43-Like Enzyme from Clostrdium boliviensis is an Endo-xylanase, and a Candidate for Xylooligosaccharides Production from Different Xylan Substrates.</title>
        <authorList>
            <person name="Alvarez M.T."/>
            <person name="Rocabado-Villegas L.R."/>
            <person name="Salas-Veizaga D.M."/>
            <person name="Linares-Pasten J.A."/>
            <person name="Gudmundsdottir E.E."/>
            <person name="Hreggvidsson G.O."/>
            <person name="Adlercreutz P."/>
            <person name="Nordberg Karlsson E."/>
        </authorList>
    </citation>
    <scope>NUCLEOTIDE SEQUENCE [LARGE SCALE GENOMIC DNA]</scope>
    <source>
        <strain evidence="6 7">E-1</strain>
    </source>
</reference>
<dbReference type="NCBIfam" id="TIGR00275">
    <property type="entry name" value="aminoacetone oxidase family FAD-binding enzyme"/>
    <property type="match status" value="1"/>
</dbReference>
<evidence type="ECO:0000259" key="4">
    <source>
        <dbReference type="Pfam" id="PF03486"/>
    </source>
</evidence>
<dbReference type="PRINTS" id="PR00411">
    <property type="entry name" value="PNDRDTASEI"/>
</dbReference>
<comment type="caution">
    <text evidence="6">The sequence shown here is derived from an EMBL/GenBank/DDBJ whole genome shotgun (WGS) entry which is preliminary data.</text>
</comment>
<keyword evidence="7" id="KW-1185">Reference proteome</keyword>
<dbReference type="Gene3D" id="2.40.30.10">
    <property type="entry name" value="Translation factors"/>
    <property type="match status" value="1"/>
</dbReference>
<comment type="cofactor">
    <cofactor evidence="1">
        <name>FAD</name>
        <dbReference type="ChEBI" id="CHEBI:57692"/>
    </cofactor>
</comment>
<evidence type="ECO:0000313" key="6">
    <source>
        <dbReference type="EMBL" id="MDW2799556.1"/>
    </source>
</evidence>
<proteinExistence type="predicted"/>
<feature type="domain" description="RsdA/BaiN/AoA(So)-like Rossmann fold-like" evidence="4">
    <location>
        <begin position="4"/>
        <end position="398"/>
    </location>
</feature>
<dbReference type="EMBL" id="JAWONS010000278">
    <property type="protein sequence ID" value="MDW2799556.1"/>
    <property type="molecule type" value="Genomic_DNA"/>
</dbReference>
<dbReference type="Pfam" id="PF03486">
    <property type="entry name" value="HI0933_like"/>
    <property type="match status" value="1"/>
</dbReference>
<dbReference type="InterPro" id="IPR057661">
    <property type="entry name" value="RsdA/BaiN/AoA(So)_Rossmann"/>
</dbReference>
<organism evidence="6 7">
    <name type="scientific">Clostridium boliviensis</name>
    <dbReference type="NCBI Taxonomy" id="318465"/>
    <lineage>
        <taxon>Bacteria</taxon>
        <taxon>Bacillati</taxon>
        <taxon>Bacillota</taxon>
        <taxon>Clostridia</taxon>
        <taxon>Eubacteriales</taxon>
        <taxon>Clostridiaceae</taxon>
        <taxon>Clostridium</taxon>
    </lineage>
</organism>
<accession>A0ABU4GPJ9</accession>